<dbReference type="AlphaFoldDB" id="A0A6H1Z9M1"/>
<evidence type="ECO:0000313" key="3">
    <source>
        <dbReference type="EMBL" id="QJH93582.1"/>
    </source>
</evidence>
<evidence type="ECO:0000313" key="4">
    <source>
        <dbReference type="EMBL" id="QJI04536.1"/>
    </source>
</evidence>
<dbReference type="EMBL" id="MT141577">
    <property type="protein sequence ID" value="QJA67886.1"/>
    <property type="molecule type" value="Genomic_DNA"/>
</dbReference>
<protein>
    <submittedName>
        <fullName evidence="1">Uncharacterized protein</fullName>
    </submittedName>
</protein>
<gene>
    <name evidence="4" type="ORF">MM415A00093_0029</name>
    <name evidence="2" type="ORF">MM415B00143_0037</name>
    <name evidence="1" type="ORF">TM448A00087_0074</name>
    <name evidence="3" type="ORF">TM448B00099_0058</name>
</gene>
<name>A0A6H1Z9M1_9ZZZZ</name>
<evidence type="ECO:0000313" key="1">
    <source>
        <dbReference type="EMBL" id="QJA44141.1"/>
    </source>
</evidence>
<sequence length="59" mass="7198">MCWHKWTKWEEYEERKIRFLTRASDYDQPYTSVETKQKRVCIKCGLIEARDLEKGGYPP</sequence>
<reference evidence="1" key="1">
    <citation type="submission" date="2020-03" db="EMBL/GenBank/DDBJ databases">
        <title>The deep terrestrial virosphere.</title>
        <authorList>
            <person name="Holmfeldt K."/>
            <person name="Nilsson E."/>
            <person name="Simone D."/>
            <person name="Lopez-Fernandez M."/>
            <person name="Wu X."/>
            <person name="de Brujin I."/>
            <person name="Lundin D."/>
            <person name="Andersson A."/>
            <person name="Bertilsson S."/>
            <person name="Dopson M."/>
        </authorList>
    </citation>
    <scope>NUCLEOTIDE SEQUENCE</scope>
    <source>
        <strain evidence="4">MM415A00093</strain>
        <strain evidence="2">MM415B00143</strain>
        <strain evidence="1">TM448A00087</strain>
        <strain evidence="3">TM448B00099</strain>
    </source>
</reference>
<evidence type="ECO:0000313" key="2">
    <source>
        <dbReference type="EMBL" id="QJA67886.1"/>
    </source>
</evidence>
<dbReference type="EMBL" id="MT144589">
    <property type="protein sequence ID" value="QJH93582.1"/>
    <property type="molecule type" value="Genomic_DNA"/>
</dbReference>
<proteinExistence type="predicted"/>
<organism evidence="1">
    <name type="scientific">viral metagenome</name>
    <dbReference type="NCBI Taxonomy" id="1070528"/>
    <lineage>
        <taxon>unclassified sequences</taxon>
        <taxon>metagenomes</taxon>
        <taxon>organismal metagenomes</taxon>
    </lineage>
</organism>
<dbReference type="EMBL" id="MT143973">
    <property type="protein sequence ID" value="QJA44141.1"/>
    <property type="molecule type" value="Genomic_DNA"/>
</dbReference>
<dbReference type="EMBL" id="MT145187">
    <property type="protein sequence ID" value="QJI04536.1"/>
    <property type="molecule type" value="Genomic_DNA"/>
</dbReference>
<accession>A0A6H1Z9M1</accession>